<evidence type="ECO:0000256" key="6">
    <source>
        <dbReference type="SAM" id="SignalP"/>
    </source>
</evidence>
<keyword evidence="3 6" id="KW-0732">Signal</keyword>
<protein>
    <recommendedName>
        <fullName evidence="9">Microvitellogenin-like</fullName>
    </recommendedName>
</protein>
<feature type="signal peptide" evidence="6">
    <location>
        <begin position="1"/>
        <end position="27"/>
    </location>
</feature>
<reference evidence="8" key="1">
    <citation type="journal article" date="2008" name="Insect Biochem. Mol. Biol.">
        <title>The genome of a lepidopteran model insect, the silkworm Bombyx mori.</title>
        <authorList>
            <consortium name="International Silkworm Genome Consortium"/>
        </authorList>
    </citation>
    <scope>NUCLEOTIDE SEQUENCE [LARGE SCALE GENOMIC DNA]</scope>
    <source>
        <strain evidence="8">p50T</strain>
    </source>
</reference>
<evidence type="ECO:0000256" key="3">
    <source>
        <dbReference type="ARBA" id="ARBA00022729"/>
    </source>
</evidence>
<dbReference type="Gene3D" id="2.80.10.50">
    <property type="match status" value="1"/>
</dbReference>
<evidence type="ECO:0000256" key="1">
    <source>
        <dbReference type="ARBA" id="ARBA00004613"/>
    </source>
</evidence>
<comment type="subcellular location">
    <subcellularLocation>
        <location evidence="1">Secreted</location>
    </subcellularLocation>
</comment>
<dbReference type="Proteomes" id="UP000005204">
    <property type="component" value="Unassembled WGS sequence"/>
</dbReference>
<dbReference type="GeneID" id="119628333"/>
<dbReference type="Gene3D" id="1.10.10.2400">
    <property type="entry name" value="Lepidopteran low molecular weight (30 kD) lipoprotein, N-terminal domain"/>
    <property type="match status" value="1"/>
</dbReference>
<dbReference type="InterPro" id="IPR004943">
    <property type="entry name" value="Lipoprotein_11"/>
</dbReference>
<feature type="chain" id="PRO_5035717346" description="Microvitellogenin-like" evidence="6">
    <location>
        <begin position="28"/>
        <end position="313"/>
    </location>
</feature>
<evidence type="ECO:0000256" key="5">
    <source>
        <dbReference type="ARBA" id="ARBA00024024"/>
    </source>
</evidence>
<organism evidence="7 8">
    <name type="scientific">Bombyx mori</name>
    <name type="common">Silk moth</name>
    <dbReference type="NCBI Taxonomy" id="7091"/>
    <lineage>
        <taxon>Eukaryota</taxon>
        <taxon>Metazoa</taxon>
        <taxon>Ecdysozoa</taxon>
        <taxon>Arthropoda</taxon>
        <taxon>Hexapoda</taxon>
        <taxon>Insecta</taxon>
        <taxon>Pterygota</taxon>
        <taxon>Neoptera</taxon>
        <taxon>Endopterygota</taxon>
        <taxon>Lepidoptera</taxon>
        <taxon>Glossata</taxon>
        <taxon>Ditrysia</taxon>
        <taxon>Bombycoidea</taxon>
        <taxon>Bombycidae</taxon>
        <taxon>Bombycinae</taxon>
        <taxon>Bombyx</taxon>
    </lineage>
</organism>
<keyword evidence="2" id="KW-0964">Secreted</keyword>
<dbReference type="InterPro" id="IPR042046">
    <property type="entry name" value="Lipoprotein_11_N"/>
</dbReference>
<keyword evidence="8" id="KW-1185">Reference proteome</keyword>
<evidence type="ECO:0000313" key="7">
    <source>
        <dbReference type="EnsemblMetazoa" id="XP_021206827.2"/>
    </source>
</evidence>
<dbReference type="AlphaFoldDB" id="A0A8R2DNQ6"/>
<evidence type="ECO:0000256" key="4">
    <source>
        <dbReference type="ARBA" id="ARBA00023288"/>
    </source>
</evidence>
<dbReference type="EnsemblMetazoa" id="XM_021351152.2">
    <property type="protein sequence ID" value="XP_021206827.2"/>
    <property type="gene ID" value="LOC119628333"/>
</dbReference>
<name>A0A8R2DNQ6_BOMMO</name>
<dbReference type="RefSeq" id="XP_021206827.2">
    <property type="nucleotide sequence ID" value="XM_021351152.3"/>
</dbReference>
<reference evidence="7" key="2">
    <citation type="submission" date="2022-06" db="UniProtKB">
        <authorList>
            <consortium name="EnsemblMetazoa"/>
        </authorList>
    </citation>
    <scope>IDENTIFICATION</scope>
    <source>
        <strain evidence="7">p50T (Dazao)</strain>
    </source>
</reference>
<dbReference type="GO" id="GO:0005576">
    <property type="term" value="C:extracellular region"/>
    <property type="evidence" value="ECO:0007669"/>
    <property type="project" value="UniProtKB-SubCell"/>
</dbReference>
<proteinExistence type="inferred from homology"/>
<evidence type="ECO:0000256" key="2">
    <source>
        <dbReference type="ARBA" id="ARBA00022525"/>
    </source>
</evidence>
<evidence type="ECO:0000313" key="8">
    <source>
        <dbReference type="Proteomes" id="UP000005204"/>
    </source>
</evidence>
<evidence type="ECO:0008006" key="9">
    <source>
        <dbReference type="Google" id="ProtNLM"/>
    </source>
</evidence>
<sequence length="313" mass="35356">MPGGTFKMAFKHLAVLLTCMLAAAANAVPGADESTTTPSVDSSINGLPESLTTASAVNSTVEVSEPLLTSTNQMVQNLYDAIVYENYDEAVSQALNCMRYDRPDVIKLTVDKLIRQQRTFIAGFAYKLGAAGGEDIIRSEFPPAYRMVLNDTFIKFINYQDRVSIELGITPDFADDKRLYGNNDHPHSQNYHWKLEPVMDGKKIYFKIRHRVEERYLKLANNADRDGDYQAYASTNSDTNRHLWSFQPVMYNGELLFFVINRAHFQALKFGRRVYDGSRNLYSQGGNFAAHPELNGWTIEAFGDSSKFVIIRD</sequence>
<comment type="similarity">
    <text evidence="5">Belongs to the 30 kDa lipoprotein family.</text>
</comment>
<dbReference type="Pfam" id="PF03260">
    <property type="entry name" value="Lipoprotein_11"/>
    <property type="match status" value="1"/>
</dbReference>
<keyword evidence="4" id="KW-0449">Lipoprotein</keyword>
<accession>A0A8R2DNQ6</accession>
<dbReference type="KEGG" id="bmor:119628333"/>